<dbReference type="InterPro" id="IPR021731">
    <property type="entry name" value="AMIN_dom"/>
</dbReference>
<sequence length="264" mass="28296">MLDIKASGYSRTFYLAAVLTWVAAAGLLFITAVWGGLYGMMDAVMSSREARMVAQTHPEPAAQPGGALHLEPNPFDQPPAPSAPSGFTASAPESAIQALELRLEKLFHIDAAPPAPSAPPLQAAPAREPAPQVIQEVARPEPRKEQPAQPPLIQGETGVIKSVKFEPGDGRFAFTAQTTAPTDKVTYLYLENPRRLAVNLAGAWRYTASRTAEFAQGPIARAAVGEHPDYVRITLHFRDVNAPKPADPVVTKLKDGFSVSLTTK</sequence>
<evidence type="ECO:0000259" key="3">
    <source>
        <dbReference type="Pfam" id="PF11741"/>
    </source>
</evidence>
<keyword evidence="5" id="KW-1185">Reference proteome</keyword>
<name>A0A6V8LVK1_9BACT</name>
<gene>
    <name evidence="4" type="ORF">NNJEOMEG_03642</name>
</gene>
<organism evidence="4 5">
    <name type="scientific">Fundidesulfovibrio magnetotacticus</name>
    <dbReference type="NCBI Taxonomy" id="2730080"/>
    <lineage>
        <taxon>Bacteria</taxon>
        <taxon>Pseudomonadati</taxon>
        <taxon>Thermodesulfobacteriota</taxon>
        <taxon>Desulfovibrionia</taxon>
        <taxon>Desulfovibrionales</taxon>
        <taxon>Desulfovibrionaceae</taxon>
        <taxon>Fundidesulfovibrio</taxon>
    </lineage>
</organism>
<dbReference type="RefSeq" id="WP_173086916.1">
    <property type="nucleotide sequence ID" value="NZ_BLTE01000022.1"/>
</dbReference>
<feature type="transmembrane region" description="Helical" evidence="2">
    <location>
        <begin position="12"/>
        <end position="38"/>
    </location>
</feature>
<proteinExistence type="predicted"/>
<evidence type="ECO:0000256" key="1">
    <source>
        <dbReference type="SAM" id="MobiDB-lite"/>
    </source>
</evidence>
<dbReference type="Pfam" id="PF11741">
    <property type="entry name" value="AMIN"/>
    <property type="match status" value="1"/>
</dbReference>
<dbReference type="Proteomes" id="UP000494245">
    <property type="component" value="Unassembled WGS sequence"/>
</dbReference>
<dbReference type="EMBL" id="BLTE01000022">
    <property type="protein sequence ID" value="GFK95774.1"/>
    <property type="molecule type" value="Genomic_DNA"/>
</dbReference>
<dbReference type="AlphaFoldDB" id="A0A6V8LVK1"/>
<dbReference type="Gene3D" id="2.60.40.3500">
    <property type="match status" value="1"/>
</dbReference>
<comment type="caution">
    <text evidence="4">The sequence shown here is derived from an EMBL/GenBank/DDBJ whole genome shotgun (WGS) entry which is preliminary data.</text>
</comment>
<feature type="domain" description="AMIN" evidence="3">
    <location>
        <begin position="179"/>
        <end position="239"/>
    </location>
</feature>
<keyword evidence="2" id="KW-0472">Membrane</keyword>
<evidence type="ECO:0000313" key="5">
    <source>
        <dbReference type="Proteomes" id="UP000494245"/>
    </source>
</evidence>
<reference evidence="4 5" key="2">
    <citation type="submission" date="2020-05" db="EMBL/GenBank/DDBJ databases">
        <title>Draft genome sequence of Desulfovibrio sp. strainFSS-1.</title>
        <authorList>
            <person name="Shimoshige H."/>
            <person name="Kobayashi H."/>
            <person name="Maekawa T."/>
        </authorList>
    </citation>
    <scope>NUCLEOTIDE SEQUENCE [LARGE SCALE GENOMIC DNA]</scope>
    <source>
        <strain evidence="4 5">SIID29052-01</strain>
    </source>
</reference>
<keyword evidence="2" id="KW-1133">Transmembrane helix</keyword>
<protein>
    <recommendedName>
        <fullName evidence="3">AMIN domain-containing protein</fullName>
    </recommendedName>
</protein>
<reference evidence="4 5" key="1">
    <citation type="submission" date="2020-04" db="EMBL/GenBank/DDBJ databases">
        <authorList>
            <consortium name="Desulfovibrio sp. FSS-1 genome sequencing consortium"/>
            <person name="Shimoshige H."/>
            <person name="Kobayashi H."/>
            <person name="Maekawa T."/>
        </authorList>
    </citation>
    <scope>NUCLEOTIDE SEQUENCE [LARGE SCALE GENOMIC DNA]</scope>
    <source>
        <strain evidence="4 5">SIID29052-01</strain>
    </source>
</reference>
<feature type="region of interest" description="Disordered" evidence="1">
    <location>
        <begin position="52"/>
        <end position="91"/>
    </location>
</feature>
<keyword evidence="2" id="KW-0812">Transmembrane</keyword>
<evidence type="ECO:0000256" key="2">
    <source>
        <dbReference type="SAM" id="Phobius"/>
    </source>
</evidence>
<evidence type="ECO:0000313" key="4">
    <source>
        <dbReference type="EMBL" id="GFK95774.1"/>
    </source>
</evidence>
<accession>A0A6V8LVK1</accession>